<evidence type="ECO:0000313" key="2">
    <source>
        <dbReference type="Proteomes" id="UP000635316"/>
    </source>
</evidence>
<protein>
    <recommendedName>
        <fullName evidence="3">Phasin domain-containing protein</fullName>
    </recommendedName>
</protein>
<accession>A0ABS1EG47</accession>
<proteinExistence type="predicted"/>
<keyword evidence="2" id="KW-1185">Reference proteome</keyword>
<sequence length="160" mass="17771">MVSNIKASTRSGNQFPQDLFSANLELSQQMGKLLQENNQRWSEFVAKAFGEGRENMEKLLQANNGNGQLQGQTLNDLMEGLSQCANCNRALAQQALENQKLFMSGLTGILQQWQQQSAGVAGNANAMPWNNMFTDMLKQMNAGFLPLNGKQNEKEENKAK</sequence>
<gene>
    <name evidence="1" type="ORF">JHL22_12585</name>
</gene>
<comment type="caution">
    <text evidence="1">The sequence shown here is derived from an EMBL/GenBank/DDBJ whole genome shotgun (WGS) entry which is preliminary data.</text>
</comment>
<reference evidence="1 2" key="1">
    <citation type="submission" date="2020-12" db="EMBL/GenBank/DDBJ databases">
        <authorList>
            <person name="Lu T."/>
            <person name="Wang Q."/>
            <person name="Han X."/>
        </authorList>
    </citation>
    <scope>NUCLEOTIDE SEQUENCE [LARGE SCALE GENOMIC DNA]</scope>
    <source>
        <strain evidence="1 2">WQ 585</strain>
    </source>
</reference>
<organism evidence="1 2">
    <name type="scientific">Advenella mandrilli</name>
    <dbReference type="NCBI Taxonomy" id="2800330"/>
    <lineage>
        <taxon>Bacteria</taxon>
        <taxon>Pseudomonadati</taxon>
        <taxon>Pseudomonadota</taxon>
        <taxon>Betaproteobacteria</taxon>
        <taxon>Burkholderiales</taxon>
        <taxon>Alcaligenaceae</taxon>
    </lineage>
</organism>
<dbReference type="Proteomes" id="UP000635316">
    <property type="component" value="Unassembled WGS sequence"/>
</dbReference>
<name>A0ABS1EG47_9BURK</name>
<dbReference type="EMBL" id="JAENGP010000014">
    <property type="protein sequence ID" value="MBK1782051.1"/>
    <property type="molecule type" value="Genomic_DNA"/>
</dbReference>
<evidence type="ECO:0008006" key="3">
    <source>
        <dbReference type="Google" id="ProtNLM"/>
    </source>
</evidence>
<evidence type="ECO:0000313" key="1">
    <source>
        <dbReference type="EMBL" id="MBK1782051.1"/>
    </source>
</evidence>
<dbReference type="RefSeq" id="WP_200238070.1">
    <property type="nucleotide sequence ID" value="NZ_JAENGP010000014.1"/>
</dbReference>